<dbReference type="Pfam" id="PF12697">
    <property type="entry name" value="Abhydrolase_6"/>
    <property type="match status" value="1"/>
</dbReference>
<accession>A0ABS7UCZ9</accession>
<dbReference type="PANTHER" id="PTHR37017">
    <property type="entry name" value="AB HYDROLASE-1 DOMAIN-CONTAINING PROTEIN-RELATED"/>
    <property type="match status" value="1"/>
</dbReference>
<dbReference type="InterPro" id="IPR029058">
    <property type="entry name" value="AB_hydrolase_fold"/>
</dbReference>
<feature type="chain" id="PRO_5046938215" evidence="1">
    <location>
        <begin position="37"/>
        <end position="286"/>
    </location>
</feature>
<keyword evidence="1" id="KW-0732">Signal</keyword>
<feature type="domain" description="AB hydrolase-1" evidence="2">
    <location>
        <begin position="50"/>
        <end position="276"/>
    </location>
</feature>
<gene>
    <name evidence="3" type="ORF">K8U61_11950</name>
</gene>
<dbReference type="GO" id="GO:0016787">
    <property type="term" value="F:hydrolase activity"/>
    <property type="evidence" value="ECO:0007669"/>
    <property type="project" value="UniProtKB-KW"/>
</dbReference>
<keyword evidence="4" id="KW-1185">Reference proteome</keyword>
<protein>
    <submittedName>
        <fullName evidence="3">Alpha/beta hydrolase</fullName>
    </submittedName>
</protein>
<name>A0ABS7UCZ9_9ACTN</name>
<evidence type="ECO:0000259" key="2">
    <source>
        <dbReference type="Pfam" id="PF12697"/>
    </source>
</evidence>
<evidence type="ECO:0000256" key="1">
    <source>
        <dbReference type="SAM" id="SignalP"/>
    </source>
</evidence>
<proteinExistence type="predicted"/>
<feature type="signal peptide" evidence="1">
    <location>
        <begin position="1"/>
        <end position="36"/>
    </location>
</feature>
<dbReference type="InterPro" id="IPR000073">
    <property type="entry name" value="AB_hydrolase_1"/>
</dbReference>
<dbReference type="RefSeq" id="WP_224123250.1">
    <property type="nucleotide sequence ID" value="NZ_JAIQZJ010000006.1"/>
</dbReference>
<evidence type="ECO:0000313" key="4">
    <source>
        <dbReference type="Proteomes" id="UP000780875"/>
    </source>
</evidence>
<comment type="caution">
    <text evidence="3">The sequence shown here is derived from an EMBL/GenBank/DDBJ whole genome shotgun (WGS) entry which is preliminary data.</text>
</comment>
<dbReference type="SUPFAM" id="SSF53474">
    <property type="entry name" value="alpha/beta-Hydrolases"/>
    <property type="match status" value="1"/>
</dbReference>
<organism evidence="3 4">
    <name type="scientific">Nocardioides mangrovi</name>
    <dbReference type="NCBI Taxonomy" id="2874580"/>
    <lineage>
        <taxon>Bacteria</taxon>
        <taxon>Bacillati</taxon>
        <taxon>Actinomycetota</taxon>
        <taxon>Actinomycetes</taxon>
        <taxon>Propionibacteriales</taxon>
        <taxon>Nocardioidaceae</taxon>
        <taxon>Nocardioides</taxon>
    </lineage>
</organism>
<dbReference type="EMBL" id="JAIQZJ010000006">
    <property type="protein sequence ID" value="MBZ5738879.1"/>
    <property type="molecule type" value="Genomic_DNA"/>
</dbReference>
<dbReference type="Proteomes" id="UP000780875">
    <property type="component" value="Unassembled WGS sequence"/>
</dbReference>
<dbReference type="Gene3D" id="3.40.50.1820">
    <property type="entry name" value="alpha/beta hydrolase"/>
    <property type="match status" value="1"/>
</dbReference>
<sequence>MSSLSSPSRRPSRLAAALAALVATLSLGLGSLTVAAAPATAERAHAKPTIVLVHGAFADASGFSKEVGLLEAAGYPVIAPADPLRGLTADADYIRSVLATIDGPVVLVGHSYGGAVITNAARGADNVVALVYLAAFIPDEGTSVATSYDPATYPGSLLSPDALVVRPVANPAAPGGSDADLYIRPDLFRKIFAGDQDKATAAAMAATQRPLSAFAYTEPSGEPAWATLPSWDLLTTKDKAISPGGQRFMAERAGAHIRAIRSAHDVMVSHPKAVVSLIVKAATTVG</sequence>
<keyword evidence="3" id="KW-0378">Hydrolase</keyword>
<reference evidence="3 4" key="1">
    <citation type="submission" date="2021-09" db="EMBL/GenBank/DDBJ databases">
        <title>Whole genome sequence of Nocardioides sp. GBK3QG-3.</title>
        <authorList>
            <person name="Tuo L."/>
        </authorList>
    </citation>
    <scope>NUCLEOTIDE SEQUENCE [LARGE SCALE GENOMIC DNA]</scope>
    <source>
        <strain evidence="3 4">GBK3QG-3</strain>
    </source>
</reference>
<evidence type="ECO:0000313" key="3">
    <source>
        <dbReference type="EMBL" id="MBZ5738879.1"/>
    </source>
</evidence>
<dbReference type="PANTHER" id="PTHR37017:SF11">
    <property type="entry name" value="ESTERASE_LIPASE_THIOESTERASE DOMAIN-CONTAINING PROTEIN"/>
    <property type="match status" value="1"/>
</dbReference>
<dbReference type="InterPro" id="IPR052897">
    <property type="entry name" value="Sec-Metab_Biosynth_Hydrolase"/>
</dbReference>